<evidence type="ECO:0000313" key="2">
    <source>
        <dbReference type="EMBL" id="AVK98520.1"/>
    </source>
</evidence>
<proteinExistence type="predicted"/>
<feature type="signal peptide" evidence="1">
    <location>
        <begin position="1"/>
        <end position="24"/>
    </location>
</feature>
<protein>
    <submittedName>
        <fullName evidence="2">Uncharacterized protein</fullName>
    </submittedName>
</protein>
<organism evidence="2 4">
    <name type="scientific">Lysinibacillus sphaericus</name>
    <name type="common">Bacillus sphaericus</name>
    <dbReference type="NCBI Taxonomy" id="1421"/>
    <lineage>
        <taxon>Bacteria</taxon>
        <taxon>Bacillati</taxon>
        <taxon>Bacillota</taxon>
        <taxon>Bacilli</taxon>
        <taxon>Bacillales</taxon>
        <taxon>Bacillaceae</taxon>
        <taxon>Lysinibacillus</taxon>
    </lineage>
</organism>
<dbReference type="EMBL" id="CP019980">
    <property type="protein sequence ID" value="AVK98520.1"/>
    <property type="molecule type" value="Genomic_DNA"/>
</dbReference>
<evidence type="ECO:0000256" key="1">
    <source>
        <dbReference type="SAM" id="SignalP"/>
    </source>
</evidence>
<gene>
    <name evidence="2" type="ORF">LS41612_20465</name>
    <name evidence="3" type="ORF">NCTC10338_00578</name>
</gene>
<reference evidence="2 4" key="1">
    <citation type="submission" date="2017-03" db="EMBL/GenBank/DDBJ databases">
        <title>The whole genome sequencing and assembly of Lysinibacillus sphaericus DSM 28T strain.</title>
        <authorList>
            <person name="Lee Y.-J."/>
            <person name="Yi H."/>
            <person name="Bahn Y.-S."/>
            <person name="Kim J.F."/>
            <person name="Lee D.-W."/>
        </authorList>
    </citation>
    <scope>NUCLEOTIDE SEQUENCE [LARGE SCALE GENOMIC DNA]</scope>
    <source>
        <strain evidence="2 4">DSM 28</strain>
    </source>
</reference>
<sequence length="223" mass="24703">MMRILKLTLFLLIFFPLVDSDVKANDETNSNIIKILDGKNMSEEELDAILNSGEEFTIELTDEQVAEHYAEIKGVSLDEAYQAMSDSLAQAKPIARSVTSNPSCGWLATSTPVIIPNRSYKPTLLVYVNVCRGGAQYIDTNTKPLLQEFRANPISFDGTIVVELYNGHFYYTVNGNFYESTSTTHTGTAGVTTVFSATYSVALTSNYYASLTILRTKRDVLGY</sequence>
<dbReference type="EMBL" id="UFSZ01000001">
    <property type="protein sequence ID" value="SUV15510.1"/>
    <property type="molecule type" value="Genomic_DNA"/>
</dbReference>
<feature type="chain" id="PRO_5015782199" evidence="1">
    <location>
        <begin position="25"/>
        <end position="223"/>
    </location>
</feature>
<accession>A0A2S0K573</accession>
<dbReference type="Proteomes" id="UP000238825">
    <property type="component" value="Chromosome"/>
</dbReference>
<evidence type="ECO:0000313" key="5">
    <source>
        <dbReference type="Proteomes" id="UP000255295"/>
    </source>
</evidence>
<evidence type="ECO:0000313" key="4">
    <source>
        <dbReference type="Proteomes" id="UP000238825"/>
    </source>
</evidence>
<keyword evidence="1" id="KW-0732">Signal</keyword>
<name>A0A2S0K573_LYSSH</name>
<dbReference type="GeneID" id="48278584"/>
<evidence type="ECO:0000313" key="3">
    <source>
        <dbReference type="EMBL" id="SUV15510.1"/>
    </source>
</evidence>
<dbReference type="AlphaFoldDB" id="A0A2S0K573"/>
<reference evidence="3 5" key="2">
    <citation type="submission" date="2018-06" db="EMBL/GenBank/DDBJ databases">
        <authorList>
            <consortium name="Pathogen Informatics"/>
            <person name="Doyle S."/>
        </authorList>
    </citation>
    <scope>NUCLEOTIDE SEQUENCE [LARGE SCALE GENOMIC DNA]</scope>
    <source>
        <strain evidence="3 5">NCTC10338</strain>
    </source>
</reference>
<dbReference type="Proteomes" id="UP000255295">
    <property type="component" value="Unassembled WGS sequence"/>
</dbReference>
<dbReference type="RefSeq" id="WP_024362818.1">
    <property type="nucleotide sequence ID" value="NZ_CP019980.1"/>
</dbReference>